<dbReference type="InterPro" id="IPR032466">
    <property type="entry name" value="Metal_Hydrolase"/>
</dbReference>
<gene>
    <name evidence="2" type="ORF">GA0061102_106316</name>
</gene>
<dbReference type="CDD" id="cd01293">
    <property type="entry name" value="Bact_CD"/>
    <property type="match status" value="1"/>
</dbReference>
<dbReference type="Pfam" id="PF07969">
    <property type="entry name" value="Amidohydro_3"/>
    <property type="match status" value="1"/>
</dbReference>
<reference evidence="3" key="1">
    <citation type="submission" date="2016-08" db="EMBL/GenBank/DDBJ databases">
        <authorList>
            <person name="Varghese N."/>
            <person name="Submissions Spin"/>
        </authorList>
    </citation>
    <scope>NUCLEOTIDE SEQUENCE [LARGE SCALE GENOMIC DNA]</scope>
    <source>
        <strain evidence="3">HAMBI 2971</strain>
    </source>
</reference>
<dbReference type="SUPFAM" id="SSF51338">
    <property type="entry name" value="Composite domain of metallo-dependent hydrolases"/>
    <property type="match status" value="1"/>
</dbReference>
<keyword evidence="3" id="KW-1185">Reference proteome</keyword>
<dbReference type="InterPro" id="IPR011059">
    <property type="entry name" value="Metal-dep_hydrolase_composite"/>
</dbReference>
<dbReference type="AlphaFoldDB" id="A0A1C3X7M3"/>
<dbReference type="EMBL" id="FMAH01000063">
    <property type="protein sequence ID" value="SCB48116.1"/>
    <property type="molecule type" value="Genomic_DNA"/>
</dbReference>
<sequence length="397" mass="42874">MDDILIRNVRPFGGETRDLYILNGRFADSRTEKPAVEIDGSGYIALPGLVEAHTHLDKTLIGMDWFGNRVGPTRNERIIADRQAKRELGIDARRQSARQVLQTLTLGVLHIRSHVDVDTEIGLANVEGVIETRNAFRDLVDVQVVAFPQSGMLVREGTLDLMEAALKAGADIVGGIDPASIDRNPVRHLDAIFALADRYGKPIDIHLHEPGELGAFCLELIAERTRALSMRGKVMVSHAYCLGMLDAPRQRALIDTLAAEEIAVMTVGGPSAPALPLRAMREAGIVVASGSDGIQGTWEPWGKGDMLERAKYLAQRNGMTNDADLAETARICTFGGAEGIALADYGLSNGCHGDVVLVPARTIAEAVALTPQRRTVIRRGRIVVRDGVPGDTLPHVG</sequence>
<dbReference type="GO" id="GO:0016814">
    <property type="term" value="F:hydrolase activity, acting on carbon-nitrogen (but not peptide) bonds, in cyclic amidines"/>
    <property type="evidence" value="ECO:0007669"/>
    <property type="project" value="TreeGrafter"/>
</dbReference>
<dbReference type="SUPFAM" id="SSF51556">
    <property type="entry name" value="Metallo-dependent hydrolases"/>
    <property type="match status" value="1"/>
</dbReference>
<dbReference type="Proteomes" id="UP000199435">
    <property type="component" value="Unassembled WGS sequence"/>
</dbReference>
<dbReference type="RefSeq" id="WP_092856009.1">
    <property type="nucleotide sequence ID" value="NZ_FMAH01000063.1"/>
</dbReference>
<proteinExistence type="predicted"/>
<dbReference type="Gene3D" id="3.20.20.140">
    <property type="entry name" value="Metal-dependent hydrolases"/>
    <property type="match status" value="1"/>
</dbReference>
<dbReference type="PANTHER" id="PTHR32027">
    <property type="entry name" value="CYTOSINE DEAMINASE"/>
    <property type="match status" value="1"/>
</dbReference>
<dbReference type="InterPro" id="IPR013108">
    <property type="entry name" value="Amidohydro_3"/>
</dbReference>
<dbReference type="Gene3D" id="2.30.40.10">
    <property type="entry name" value="Urease, subunit C, domain 1"/>
    <property type="match status" value="1"/>
</dbReference>
<feature type="domain" description="Amidohydrolase 3" evidence="1">
    <location>
        <begin position="37"/>
        <end position="384"/>
    </location>
</feature>
<evidence type="ECO:0000313" key="3">
    <source>
        <dbReference type="Proteomes" id="UP000199435"/>
    </source>
</evidence>
<evidence type="ECO:0000313" key="2">
    <source>
        <dbReference type="EMBL" id="SCB48116.1"/>
    </source>
</evidence>
<evidence type="ECO:0000259" key="1">
    <source>
        <dbReference type="Pfam" id="PF07969"/>
    </source>
</evidence>
<dbReference type="InterPro" id="IPR052349">
    <property type="entry name" value="Metallo-hydrolase_Enzymes"/>
</dbReference>
<organism evidence="2 3">
    <name type="scientific">Rhizobium miluonense</name>
    <dbReference type="NCBI Taxonomy" id="411945"/>
    <lineage>
        <taxon>Bacteria</taxon>
        <taxon>Pseudomonadati</taxon>
        <taxon>Pseudomonadota</taxon>
        <taxon>Alphaproteobacteria</taxon>
        <taxon>Hyphomicrobiales</taxon>
        <taxon>Rhizobiaceae</taxon>
        <taxon>Rhizobium/Agrobacterium group</taxon>
        <taxon>Rhizobium</taxon>
    </lineage>
</organism>
<protein>
    <submittedName>
        <fullName evidence="2">Cytosine/adenosine deaminase</fullName>
    </submittedName>
</protein>
<dbReference type="PANTHER" id="PTHR32027:SF9">
    <property type="entry name" value="BLL3847 PROTEIN"/>
    <property type="match status" value="1"/>
</dbReference>
<dbReference type="NCBIfam" id="NF004636">
    <property type="entry name" value="PRK05985.1"/>
    <property type="match status" value="1"/>
</dbReference>
<dbReference type="STRING" id="411945.GA0061102_106316"/>
<name>A0A1C3X7M3_9HYPH</name>
<dbReference type="OrthoDB" id="9815027at2"/>
<accession>A0A1C3X7M3</accession>